<dbReference type="GO" id="GO:0097729">
    <property type="term" value="C:9+2 motile cilium"/>
    <property type="evidence" value="ECO:0000318"/>
    <property type="project" value="GO_Central"/>
</dbReference>
<dbReference type="Gene3D" id="1.10.472.130">
    <property type="match status" value="1"/>
</dbReference>
<dbReference type="Pfam" id="PF17852">
    <property type="entry name" value="Dynein_AAA_lid"/>
    <property type="match status" value="1"/>
</dbReference>
<dbReference type="GO" id="GO:0060294">
    <property type="term" value="P:cilium movement involved in cell motility"/>
    <property type="evidence" value="ECO:0000318"/>
    <property type="project" value="GO_Central"/>
</dbReference>
<dbReference type="FunFam" id="1.10.287.2620:FF:000002">
    <property type="entry name" value="Dynein heavy chain 2, axonemal"/>
    <property type="match status" value="1"/>
</dbReference>
<evidence type="ECO:0000256" key="5">
    <source>
        <dbReference type="ARBA" id="ARBA00022701"/>
    </source>
</evidence>
<dbReference type="Pfam" id="PF12781">
    <property type="entry name" value="AAA_9"/>
    <property type="match status" value="1"/>
</dbReference>
<dbReference type="FunFam" id="1.20.920.20:FF:000006">
    <property type="entry name" value="Dynein, axonemal, heavy chain 6"/>
    <property type="match status" value="1"/>
</dbReference>
<feature type="non-terminal residue" evidence="20">
    <location>
        <position position="1"/>
    </location>
</feature>
<evidence type="ECO:0000256" key="10">
    <source>
        <dbReference type="ARBA" id="ARBA00022846"/>
    </source>
</evidence>
<dbReference type="FunFam" id="3.10.490.20:FF:000001">
    <property type="entry name" value="dynein heavy chain 7, axonemal"/>
    <property type="match status" value="1"/>
</dbReference>
<keyword evidence="8" id="KW-0833">Ubl conjugation pathway</keyword>
<dbReference type="Gene3D" id="1.20.58.1120">
    <property type="match status" value="1"/>
</dbReference>
<feature type="domain" description="AAA+ ATPase" evidence="19">
    <location>
        <begin position="1452"/>
        <end position="1605"/>
    </location>
</feature>
<dbReference type="PhylomeDB" id="B3RXX9"/>
<dbReference type="FunFam" id="1.20.920.30:FF:000002">
    <property type="entry name" value="Dynein axonemal heavy chain 3"/>
    <property type="match status" value="1"/>
</dbReference>
<dbReference type="InterPro" id="IPR041589">
    <property type="entry name" value="DNAH3_AAA_lid_1"/>
</dbReference>
<feature type="domain" description="AAA+ ATPase" evidence="19">
    <location>
        <begin position="1171"/>
        <end position="1274"/>
    </location>
</feature>
<dbReference type="InterPro" id="IPR041658">
    <property type="entry name" value="AAA_lid_11"/>
</dbReference>
<dbReference type="InterPro" id="IPR004273">
    <property type="entry name" value="Dynein_heavy_D6_P-loop"/>
</dbReference>
<dbReference type="STRING" id="10228.B3RXX9"/>
<dbReference type="Gene3D" id="1.10.8.1220">
    <property type="match status" value="1"/>
</dbReference>
<keyword evidence="16" id="KW-0966">Cell projection</keyword>
<dbReference type="RefSeq" id="XP_002112827.1">
    <property type="nucleotide sequence ID" value="XM_002112791.1"/>
</dbReference>
<dbReference type="InterPro" id="IPR043157">
    <property type="entry name" value="Dynein_AAA1S"/>
</dbReference>
<dbReference type="InterPro" id="IPR041228">
    <property type="entry name" value="Dynein_C"/>
</dbReference>
<dbReference type="OMA" id="CIEWQRY"/>
<dbReference type="Gene3D" id="3.10.490.20">
    <property type="match status" value="1"/>
</dbReference>
<dbReference type="InterPro" id="IPR042228">
    <property type="entry name" value="Dynein_linker_3"/>
</dbReference>
<dbReference type="InterPro" id="IPR027417">
    <property type="entry name" value="P-loop_NTPase"/>
</dbReference>
<sequence>LNYQYLRAQVRSSPVSGMVGTWWNNIYSKIPEPLLRSKPLSSRRDVICQEIEDIYMSSLQKSMAQYVLLKPHIKLVEGEDQRKADPTGLDFSTPWKKNFEDARRKLISDLHILHPAMLKILCLSQKFRDQEIVNFKNIRDKGPNELGDLKNDIVIDCERTEEKILNKWFPEILNIFSDRKLFAEVTGSKADSFFSSVSILISNLMKNYINRTIGEWVALFDQDINLTKMPQFNLSLTLENNELIFYPSREELEAALLGVVTTVANTLQKIPTVQSWLNGNSNIFHDTCVDASVLGEANKRLLSVVENSFNELYGYLNIYDPYRFLVDGTAETEVVTFLSGEHSFEEYCTKVGRFRSLAKEIMGLPNWAHFAMVRLDCEEIKFCLADIARSYANRLMRKLSEDHRQENLRICHEYEEIQRRASAVPQSTKDMIDSINYITDAKALKLFQLNEKIKSSFHRLLYLLEASLLCSDDIELNSITLTWPQRIDPVFEENDDIIATARKNSERNLVDKREKVLLDLEKLNRRVMEYNEYGDLDMMNQYVKDVQSTQRKIQEISEMISVINEEEQLLQWESTYYPEIEHLSNTLEPFSKLFTLAVRWQKSEKKWTDGSFLDLIAETVENEVNEYNRDILKVAKVFTARLKKGKGKEATRQKKGERLSDREIKDEETPAIKVSNAIQKQILDFKVHIPLVTTLCNPGIRDRHWKQMSQFIGFDLTPDSGTTLRKVLKINLQPYMEEFENISLAASKEFALEKSLQRMVEEWDAVNFNTTTYRDSGIVILAAIDDIQTLLDDQIIKTQIMKGSPFIKPFEKDIKEWEERLTRVQDIIDEWLKVQAQWLYLEPIFSSEDIMLQMPEEGRLFQTVDRTWKDVMKNALKDPKVLAATSMANLLERLTDCNRLLEKINKGLNQYLEKKRLYFPRFFFLSNDEILEILSETKDPTRVQPHLKKCFEGISELDFTNNMNITAMYSAQGEKIDFTERISTSETKGAVEKWLLRVQNVMFLSVKNVLDKALEAYTDDERSIWVTEWPGQVVLTVNQIIWTRETHDAIKLGPHGLNDYHDRLQRQLENIVKLVRGELSKQTRITLGALVVIDVHARDVILELADKGVSSESDFQWLCQLRYYWHLDDITIRIVNASVNYGYEYLGNTSRLVITPLTDRCYRTLVSAYSLNLNGAPEGPAGTGKTETVKDLAKALAKQCVVFNCSDGLDYLAMGKFFKGLASSGAWACFDEFNRIELEVLSVVAQQILAIQRAVQSQLDRFVFDGTEIVLNPSCYVCITMNPGYAGRSELPDNLKVLFRTVAMMVPDYALISEIMLYSYGFVDARNLAIKIVSTYRLCSELLSTQFHYDYGMRAVKAVLAAAANLKLKHPSENESVLLLRSIIDVNSPKFLAHDIPLFEGIVSDLFPNINLPKPNYAYLIDAAKEICTGKNLQFVEFFKQKLIQTYEMMIVRHGFMLVGGPLAGKTKVLEILAETLASLHQKGFDEDKVQYRIINPKAITMGQLFGQFDPVSHEWTDGVIATTFREFAHSSKTRNWVVFDGPVDTLWIESMNTALDDNKKLCLMSGEIIQMSDKMSLIFECLDLSQASPATVSRCGMIYLEPASLGWELLLLSWLEELPGGLQDACPYILALMKWMATACLDFIYRNCKQLEHTSSSSLVMSFLKLTKALILPYGEELVSENKHKRTWITASIIFACVWSVGGSVDGESRTKFDIFLRELLSGKVSTYPIPDILGRIDVPLPETGLLYDYVYENKGRGRWLPWLDSKNGITIPLDAKMNEIIVPTTDTMRYSYLLDLLIQYGLPILLVGPTGTGKTMYVKEKLIHKLPRDRYSPVLINFSAQTTANQTQDIVMSKLDKRRKGIYGPPLGKNCILFVDDLNMPMQEKYGAQPPIELLRQWLDHKIWYDRKDTSKIQLDDIQIIGAMGPPGGGRSHISSRFLRHFNIISMTIFSDEAMLTIFNTIVTHILKVRQFPAEYFSVGMQVVAATLQIYKSAIGNLLPTPAKSHYTFNLRDFSRTIQGVLLVRPQSIENKRSLIRLWVHEIYRVFYDRLTDINDRDWLYNLTKKVVREHLKDNFDDIFSHLAVKEGEAPTEDDMRKLLFGDYMASDSETDDQLYEEVTSLEDMNNVVELKLEDYNMTHKTPMKLVVFSYMLEHLSRICRVLKQAGGNLLLVGVGGSGRQSLTSLAAFMSGFNVFQPEISKNYGRSEWKDDLKKLLKGAGCQGKPTVFLLGDSQIKDESFLEDIDSLLNSSEVPNLFPPDEKAELIEAIRPVAQAKDVNAEFTPLTLYNYFIGRCRDNLHIALCMSPIGDAFRTRIRRFPSLINCCNIDWYQAWPEDALEMVAYKFLEDIDLQENERDNIVDLCKLFHKNIRQLSQKYLAELNRHNYVTPTSYLELISSFKLLLSQKRNEIIKVSKRYEGGLQKLAFASEQVASMQIELENLQPQLVRASEQNSEMMTLIENESKEVEAASNIVREEEHKANEQAAEAQALKDECENDLAEAIPALEAAQAALDTLRPADIAIVRTMVNPPPGVKLVLAAVCVMRGIKADKVNNPDKPNEKILDYWGPSKKMLTDMNFLNTLKIYDKDNIQPQTMDRIRSEFLRNENFDPAKVRTASSAAEGLCKWVIAMEIYDRVAKIVAPKKIRLREAEEKLSQIMAALNEKRSELRAIESKFTSLQNQLEAGQEKKAQLEFQVDLCAKKLERATKLIGGLGGENDRWRSAVKALEEVYNNLVGDVLISAGTIAYLGPFTSSYRSVCVAGWNSRCKESQVPCSAEFSLSKTLGEPIKIRTWNIAGLPNDSFSIDNGIIVANARRWPLMIDPQSQANKWIKTLERDNNLAIIKLSDPDYMRALENSIQFGNPVLLENISEEIDPSLEPILLKQAFKQGGIQYMRLGENIVQYSTDFRLYITTKLRNPHYLPEVATKVSLLNFMITPEGLEDQLLGLVVAREKPELEEQRNALIVQSATNKKQLKEIEDKILETLSSSEGNILEDESAIQVLDSSKSLSDEITKKQKIAEETEEKINQSRAGYRPIAKHSSVLYFSITDLANIDPMYQYSLSWFVNLYINSITESNKSKILEKRLRYLTDHFTYNLYSNVCRSLFEKDKLLFSFLLCCNMLTARSEMDSDEFMFFLTGGVGLENKLQNPAPQWLPDRAWDEICRMSELQSLQSFRESFVGGIDDWRLMYESKEPYKMPLPSPCNEKLNDFQRMMVVRCLRPDKVIPTILAFVEEKLGRKFVDPPPFDLYKSYADSSCVAPLLFILSPGADPMAGLMKFAEDKGFIGNRFNAISLGQGQGPIAAKLINVASKEGNWVVLQNCHLAVSWLPTLERICEKLLADKVDQNFRLWLTSYPSDKFPIPILQNSIKMTNEPPTGLRQNLLQSYSNDPISDPNFFGKCRGKEQAFSKLLYGLCFFHALVQERRKFGPIGWNIPYGFNESDLRISIRQLQTFVGDYDQIPFDALLYLTGECNYGGRVTDEWDRRCLLTLLSDFYCSEIVNDSKYKLSPSGIYIVLSSGNLDNYIEDIKNLPMHQQPEVFGLHENVDISRELRETKLIFESLLSTQGSNVATGVSRKADDTLYDIAQDVMTKLPSNFDLAGAIKKYPVSYSESMNTVLVQELKRFNDLLEAIRSSLSNLQKAIKGLVIMSTDLESLSQSLLIGKVVPELWMKFSYPSLKPLGSYIADLLMRLKFLKDWFNKGEPVVYWLSGFFFTQAFLTGVIQNYARKYTIAIDKLNFSYEVLSQNHDEITNSPTDGAYIYGVYLEGARWDRDRRVVTESYPKLLYDLLPVIYLKPGIIGEVLTLPMYDCPVYKTSARRGTLSTTGHSTNYVLTIKLPTEKPAKHWIKRGVALLCQLDD</sequence>
<dbReference type="InterPro" id="IPR013602">
    <property type="entry name" value="Dynein_heavy_linker"/>
</dbReference>
<keyword evidence="13" id="KW-0969">Cilium</keyword>
<evidence type="ECO:0000256" key="4">
    <source>
        <dbReference type="ARBA" id="ARBA00022490"/>
    </source>
</evidence>
<dbReference type="InterPro" id="IPR035706">
    <property type="entry name" value="AAA_9"/>
</dbReference>
<dbReference type="Gene3D" id="6.10.140.1060">
    <property type="match status" value="1"/>
</dbReference>
<dbReference type="Pfam" id="PF12775">
    <property type="entry name" value="AAA_7"/>
    <property type="match status" value="1"/>
</dbReference>
<evidence type="ECO:0000256" key="12">
    <source>
        <dbReference type="ARBA" id="ARBA00023054"/>
    </source>
</evidence>
<comment type="similarity">
    <text evidence="3">Belongs to the dynein heavy chain family.</text>
</comment>
<evidence type="ECO:0000256" key="11">
    <source>
        <dbReference type="ARBA" id="ARBA00023017"/>
    </source>
</evidence>
<dbReference type="InterPro" id="IPR042222">
    <property type="entry name" value="Dynein_2_N"/>
</dbReference>
<dbReference type="InterPro" id="IPR043160">
    <property type="entry name" value="Dynein_C_barrel"/>
</dbReference>
<evidence type="ECO:0000256" key="13">
    <source>
        <dbReference type="ARBA" id="ARBA00023069"/>
    </source>
</evidence>
<reference evidence="20 21" key="1">
    <citation type="journal article" date="2008" name="Nature">
        <title>The Trichoplax genome and the nature of placozoans.</title>
        <authorList>
            <person name="Srivastava M."/>
            <person name="Begovic E."/>
            <person name="Chapman J."/>
            <person name="Putnam N.H."/>
            <person name="Hellsten U."/>
            <person name="Kawashima T."/>
            <person name="Kuo A."/>
            <person name="Mitros T."/>
            <person name="Salamov A."/>
            <person name="Carpenter M.L."/>
            <person name="Signorovitch A.Y."/>
            <person name="Moreno M.A."/>
            <person name="Kamm K."/>
            <person name="Grimwood J."/>
            <person name="Schmutz J."/>
            <person name="Shapiro H."/>
            <person name="Grigoriev I.V."/>
            <person name="Buss L.W."/>
            <person name="Schierwater B."/>
            <person name="Dellaporta S.L."/>
            <person name="Rokhsar D.S."/>
        </authorList>
    </citation>
    <scope>NUCLEOTIDE SEQUENCE [LARGE SCALE GENOMIC DNA]</scope>
    <source>
        <strain evidence="20 21">Grell-BS-1999</strain>
    </source>
</reference>
<dbReference type="FunFam" id="3.40.50.300:FF:000223">
    <property type="entry name" value="Dynein heavy chain 3, axonemal"/>
    <property type="match status" value="1"/>
</dbReference>
<dbReference type="InterPro" id="IPR026983">
    <property type="entry name" value="DHC"/>
</dbReference>
<dbReference type="FunFam" id="3.40.50.300:FF:000362">
    <property type="entry name" value="Dynein, axonemal, heavy chain 6"/>
    <property type="match status" value="1"/>
</dbReference>
<dbReference type="PANTHER" id="PTHR22878:SF70">
    <property type="entry name" value="DYNEIN HEAVY CHAIN 2, AXONEMAL"/>
    <property type="match status" value="1"/>
</dbReference>
<dbReference type="Gene3D" id="3.20.180.20">
    <property type="entry name" value="Dynein heavy chain, N-terminal domain 2"/>
    <property type="match status" value="1"/>
</dbReference>
<gene>
    <name evidence="20" type="ORF">TRIADDRAFT_25541</name>
</gene>
<keyword evidence="7" id="KW-0547">Nucleotide-binding</keyword>
<evidence type="ECO:0000256" key="14">
    <source>
        <dbReference type="ARBA" id="ARBA00023175"/>
    </source>
</evidence>
<dbReference type="Pfam" id="PF08393">
    <property type="entry name" value="DHC_N2"/>
    <property type="match status" value="1"/>
</dbReference>
<dbReference type="InterPro" id="IPR042219">
    <property type="entry name" value="AAA_lid_11_sf"/>
</dbReference>
<dbReference type="FunFam" id="1.10.8.710:FF:000004">
    <property type="entry name" value="Dynein axonemal heavy chain 6"/>
    <property type="match status" value="1"/>
</dbReference>
<dbReference type="Gene3D" id="1.10.8.720">
    <property type="entry name" value="Region D6 of dynein motor"/>
    <property type="match status" value="1"/>
</dbReference>
<dbReference type="eggNOG" id="KOG3595">
    <property type="taxonomic scope" value="Eukaryota"/>
</dbReference>
<dbReference type="KEGG" id="tad:TRIADDRAFT_25541"/>
<dbReference type="Pfam" id="PF03028">
    <property type="entry name" value="Dynein_heavy"/>
    <property type="match status" value="1"/>
</dbReference>
<dbReference type="GO" id="GO:0008569">
    <property type="term" value="F:minus-end-directed microtubule motor activity"/>
    <property type="evidence" value="ECO:0000318"/>
    <property type="project" value="GO_Central"/>
</dbReference>
<dbReference type="FunFam" id="3.20.180.20:FF:000003">
    <property type="entry name" value="Dynein heavy chain 12, axonemal"/>
    <property type="match status" value="1"/>
</dbReference>
<dbReference type="SUPFAM" id="SSF52540">
    <property type="entry name" value="P-loop containing nucleoside triphosphate hydrolases"/>
    <property type="match status" value="4"/>
</dbReference>
<dbReference type="FunFam" id="1.20.58.1120:FF:000005">
    <property type="entry name" value="Dynein, axonemal, heavy chain 12"/>
    <property type="match status" value="1"/>
</dbReference>
<dbReference type="FunFam" id="3.40.50.300:FF:002141">
    <property type="entry name" value="Dynein heavy chain"/>
    <property type="match status" value="1"/>
</dbReference>
<dbReference type="CTD" id="6753609"/>
<dbReference type="Gene3D" id="1.10.8.710">
    <property type="match status" value="1"/>
</dbReference>
<comment type="subcellular location">
    <subcellularLocation>
        <location evidence="1">Cell projection</location>
        <location evidence="1">Cilium</location>
        <location evidence="1">Flagellum</location>
    </subcellularLocation>
    <subcellularLocation>
        <location evidence="2">Cytoplasm</location>
        <location evidence="2">Cytoskeleton</location>
        <location evidence="2">Cilium axoneme</location>
    </subcellularLocation>
</comment>
<keyword evidence="12 18" id="KW-0175">Coiled coil</keyword>
<dbReference type="Gene3D" id="1.10.287.2620">
    <property type="match status" value="1"/>
</dbReference>
<keyword evidence="6" id="KW-0677">Repeat</keyword>
<keyword evidence="9" id="KW-0067">ATP-binding</keyword>
<dbReference type="InterPro" id="IPR003593">
    <property type="entry name" value="AAA+_ATPase"/>
</dbReference>
<proteinExistence type="inferred from homology"/>
<feature type="coiled-coil region" evidence="18">
    <location>
        <begin position="2647"/>
        <end position="2698"/>
    </location>
</feature>
<dbReference type="Gene3D" id="3.40.50.300">
    <property type="entry name" value="P-loop containing nucleotide triphosphate hydrolases"/>
    <property type="match status" value="5"/>
</dbReference>
<dbReference type="SMART" id="SM00382">
    <property type="entry name" value="AAA"/>
    <property type="match status" value="3"/>
</dbReference>
<evidence type="ECO:0000256" key="2">
    <source>
        <dbReference type="ARBA" id="ARBA00004430"/>
    </source>
</evidence>
<dbReference type="Gene3D" id="1.20.140.100">
    <property type="entry name" value="Dynein heavy chain, N-terminal domain 2"/>
    <property type="match status" value="1"/>
</dbReference>
<keyword evidence="5" id="KW-0493">Microtubule</keyword>
<dbReference type="InterPro" id="IPR035699">
    <property type="entry name" value="AAA_6"/>
</dbReference>
<dbReference type="FunFam" id="1.10.8.720:FF:000001">
    <property type="entry name" value="dynein heavy chain 7, axonemal"/>
    <property type="match status" value="1"/>
</dbReference>
<dbReference type="Pfam" id="PF18199">
    <property type="entry name" value="Dynein_C"/>
    <property type="match status" value="1"/>
</dbReference>
<dbReference type="FunFam" id="1.20.140.100:FF:000004">
    <property type="entry name" value="Dynein axonemal heavy chain 6"/>
    <property type="match status" value="1"/>
</dbReference>
<evidence type="ECO:0000256" key="6">
    <source>
        <dbReference type="ARBA" id="ARBA00022737"/>
    </source>
</evidence>
<dbReference type="FunFam" id="1.10.8.1220:FF:000001">
    <property type="entry name" value="Dynein axonemal heavy chain 5"/>
    <property type="match status" value="1"/>
</dbReference>
<keyword evidence="15" id="KW-0206">Cytoskeleton</keyword>
<keyword evidence="4" id="KW-0963">Cytoplasm</keyword>
<dbReference type="Pfam" id="PF12780">
    <property type="entry name" value="AAA_8"/>
    <property type="match status" value="1"/>
</dbReference>
<dbReference type="GeneID" id="6753609"/>
<dbReference type="CDD" id="cd00009">
    <property type="entry name" value="AAA"/>
    <property type="match status" value="1"/>
</dbReference>
<dbReference type="InterPro" id="IPR024317">
    <property type="entry name" value="Dynein_heavy_chain_D4_dom"/>
</dbReference>
<evidence type="ECO:0000256" key="8">
    <source>
        <dbReference type="ARBA" id="ARBA00022786"/>
    </source>
</evidence>
<keyword evidence="11" id="KW-0243">Dynein</keyword>
<dbReference type="Pfam" id="PF17857">
    <property type="entry name" value="AAA_lid_1"/>
    <property type="match status" value="1"/>
</dbReference>
<dbReference type="GO" id="GO:0051959">
    <property type="term" value="F:dynein light intermediate chain binding"/>
    <property type="evidence" value="ECO:0000318"/>
    <property type="project" value="GO_Central"/>
</dbReference>
<dbReference type="GO" id="GO:0005524">
    <property type="term" value="F:ATP binding"/>
    <property type="evidence" value="ECO:0007669"/>
    <property type="project" value="UniProtKB-KW"/>
</dbReference>
<evidence type="ECO:0000256" key="7">
    <source>
        <dbReference type="ARBA" id="ARBA00022741"/>
    </source>
</evidence>
<keyword evidence="21" id="KW-1185">Reference proteome</keyword>
<dbReference type="GO" id="GO:0005874">
    <property type="term" value="C:microtubule"/>
    <property type="evidence" value="ECO:0007669"/>
    <property type="project" value="UniProtKB-KW"/>
</dbReference>
<dbReference type="InterPro" id="IPR041466">
    <property type="entry name" value="Dynein_AAA5_ext"/>
</dbReference>
<dbReference type="Pfam" id="PF18198">
    <property type="entry name" value="AAA_lid_11"/>
    <property type="match status" value="1"/>
</dbReference>
<dbReference type="Gene3D" id="1.20.1270.280">
    <property type="match status" value="1"/>
</dbReference>
<dbReference type="Pfam" id="PF12774">
    <property type="entry name" value="AAA_6"/>
    <property type="match status" value="1"/>
</dbReference>
<dbReference type="Proteomes" id="UP000009022">
    <property type="component" value="Unassembled WGS sequence"/>
</dbReference>
<dbReference type="Gene3D" id="1.20.920.20">
    <property type="match status" value="1"/>
</dbReference>
<organism evidence="20 21">
    <name type="scientific">Trichoplax adhaerens</name>
    <name type="common">Trichoplax reptans</name>
    <dbReference type="NCBI Taxonomy" id="10228"/>
    <lineage>
        <taxon>Eukaryota</taxon>
        <taxon>Metazoa</taxon>
        <taxon>Placozoa</taxon>
        <taxon>Uniplacotomia</taxon>
        <taxon>Trichoplacea</taxon>
        <taxon>Trichoplacidae</taxon>
        <taxon>Trichoplax</taxon>
    </lineage>
</organism>
<evidence type="ECO:0000256" key="3">
    <source>
        <dbReference type="ARBA" id="ARBA00008887"/>
    </source>
</evidence>
<evidence type="ECO:0000256" key="17">
    <source>
        <dbReference type="ARBA" id="ARBA00069442"/>
    </source>
</evidence>
<dbReference type="FunFam" id="3.40.50.300:FF:000044">
    <property type="entry name" value="Dynein heavy chain 5, axonemal"/>
    <property type="match status" value="1"/>
</dbReference>
<keyword evidence="10" id="KW-0282">Flagellum</keyword>
<dbReference type="GO" id="GO:0036156">
    <property type="term" value="C:inner dynein arm"/>
    <property type="evidence" value="ECO:0000318"/>
    <property type="project" value="GO_Central"/>
</dbReference>
<protein>
    <recommendedName>
        <fullName evidence="17">Dynein axonemal heavy chain 12</fullName>
    </recommendedName>
</protein>
<name>B3RXX9_TRIAD</name>
<dbReference type="HOGENOM" id="CLU_000038_0_0_1"/>
<evidence type="ECO:0000313" key="21">
    <source>
        <dbReference type="Proteomes" id="UP000009022"/>
    </source>
</evidence>
<evidence type="ECO:0000313" key="20">
    <source>
        <dbReference type="EMBL" id="EDV24937.1"/>
    </source>
</evidence>
<evidence type="ECO:0000256" key="1">
    <source>
        <dbReference type="ARBA" id="ARBA00004230"/>
    </source>
</evidence>
<dbReference type="OrthoDB" id="5593012at2759"/>
<dbReference type="EMBL" id="DS985245">
    <property type="protein sequence ID" value="EDV24937.1"/>
    <property type="molecule type" value="Genomic_DNA"/>
</dbReference>
<evidence type="ECO:0000256" key="15">
    <source>
        <dbReference type="ARBA" id="ARBA00023212"/>
    </source>
</evidence>
<dbReference type="FunFam" id="1.20.1270.280:FF:000001">
    <property type="entry name" value="dynein heavy chain 7, axonemal"/>
    <property type="match status" value="1"/>
</dbReference>
<evidence type="ECO:0000259" key="19">
    <source>
        <dbReference type="SMART" id="SM00382"/>
    </source>
</evidence>
<evidence type="ECO:0000256" key="18">
    <source>
        <dbReference type="SAM" id="Coils"/>
    </source>
</evidence>
<evidence type="ECO:0000256" key="16">
    <source>
        <dbReference type="ARBA" id="ARBA00023273"/>
    </source>
</evidence>
<dbReference type="FunFam" id="3.40.50.300:FF:001112">
    <property type="entry name" value="Dynein heavy chain 12, axonemal"/>
    <property type="match status" value="1"/>
</dbReference>
<dbReference type="PANTHER" id="PTHR22878">
    <property type="entry name" value="DYNEIN HEAVY CHAIN 6, AXONEMAL-LIKE-RELATED"/>
    <property type="match status" value="1"/>
</dbReference>
<accession>B3RXX9</accession>
<keyword evidence="14" id="KW-0505">Motor protein</keyword>
<dbReference type="Gene3D" id="1.20.920.30">
    <property type="match status" value="1"/>
</dbReference>
<feature type="domain" description="AAA+ ATPase" evidence="19">
    <location>
        <begin position="1802"/>
        <end position="1950"/>
    </location>
</feature>
<feature type="coiled-coil region" evidence="18">
    <location>
        <begin position="2463"/>
        <end position="2504"/>
    </location>
</feature>
<dbReference type="InParanoid" id="B3RXX9"/>
<evidence type="ECO:0000256" key="9">
    <source>
        <dbReference type="ARBA" id="ARBA00022840"/>
    </source>
</evidence>
<dbReference type="GO" id="GO:0045505">
    <property type="term" value="F:dynein intermediate chain binding"/>
    <property type="evidence" value="ECO:0000318"/>
    <property type="project" value="GO_Central"/>
</dbReference>
<feature type="coiled-coil region" evidence="18">
    <location>
        <begin position="539"/>
        <end position="566"/>
    </location>
</feature>
<dbReference type="InterPro" id="IPR024743">
    <property type="entry name" value="Dynein_HC_stalk"/>
</dbReference>
<dbReference type="Pfam" id="PF12777">
    <property type="entry name" value="MT"/>
    <property type="match status" value="1"/>
</dbReference>